<evidence type="ECO:0000313" key="3">
    <source>
        <dbReference type="EMBL" id="QTH63395.1"/>
    </source>
</evidence>
<name>A0A975DA36_9GAMM</name>
<protein>
    <submittedName>
        <fullName evidence="3">DUF4124 domain-containing protein</fullName>
    </submittedName>
</protein>
<keyword evidence="4" id="KW-1185">Reference proteome</keyword>
<evidence type="ECO:0000313" key="4">
    <source>
        <dbReference type="Proteomes" id="UP000682739"/>
    </source>
</evidence>
<dbReference type="AlphaFoldDB" id="A0A975DA36"/>
<dbReference type="EMBL" id="CP072110">
    <property type="protein sequence ID" value="QTH63395.1"/>
    <property type="molecule type" value="Genomic_DNA"/>
</dbReference>
<organism evidence="3 4">
    <name type="scientific">Psychrosphaera ytuae</name>
    <dbReference type="NCBI Taxonomy" id="2820710"/>
    <lineage>
        <taxon>Bacteria</taxon>
        <taxon>Pseudomonadati</taxon>
        <taxon>Pseudomonadota</taxon>
        <taxon>Gammaproteobacteria</taxon>
        <taxon>Alteromonadales</taxon>
        <taxon>Pseudoalteromonadaceae</taxon>
        <taxon>Psychrosphaera</taxon>
    </lineage>
</organism>
<proteinExistence type="predicted"/>
<gene>
    <name evidence="3" type="ORF">J1N51_11730</name>
</gene>
<dbReference type="Proteomes" id="UP000682739">
    <property type="component" value="Chromosome"/>
</dbReference>
<keyword evidence="1" id="KW-0732">Signal</keyword>
<feature type="chain" id="PRO_5037261581" evidence="1">
    <location>
        <begin position="21"/>
        <end position="173"/>
    </location>
</feature>
<feature type="domain" description="DUF4124" evidence="2">
    <location>
        <begin position="17"/>
        <end position="58"/>
    </location>
</feature>
<dbReference type="RefSeq" id="WP_208831452.1">
    <property type="nucleotide sequence ID" value="NZ_CP072110.1"/>
</dbReference>
<evidence type="ECO:0000259" key="2">
    <source>
        <dbReference type="Pfam" id="PF13511"/>
    </source>
</evidence>
<evidence type="ECO:0000256" key="1">
    <source>
        <dbReference type="SAM" id="SignalP"/>
    </source>
</evidence>
<sequence>MRKFVLLLLVGLLITPLADATKKKIYVWRNADGVLVFSDSPQPDVKSDTVDVSSTPNIVKSVDTAILENKSGPAQEEKLKVEILKPAQEETIRDNSGSVYISGAIKPSFKRGLSVVLKLDDKKVKGPQKSAVFILRNVDRGEHKVQLEVWNSSGKVIAVSDPVTFFLHRGSVN</sequence>
<dbReference type="Pfam" id="PF13511">
    <property type="entry name" value="DUF4124"/>
    <property type="match status" value="1"/>
</dbReference>
<feature type="signal peptide" evidence="1">
    <location>
        <begin position="1"/>
        <end position="20"/>
    </location>
</feature>
<reference evidence="3" key="1">
    <citation type="submission" date="2021-03" db="EMBL/GenBank/DDBJ databases">
        <title>Description of Psychrosphaera ytuae sp. nov. isolated from deep sea sediment of South China Sea.</title>
        <authorList>
            <person name="Zhang J."/>
            <person name="Xu X.-D."/>
        </authorList>
    </citation>
    <scope>NUCLEOTIDE SEQUENCE</scope>
    <source>
        <strain evidence="3">MTZ26</strain>
    </source>
</reference>
<dbReference type="InterPro" id="IPR025392">
    <property type="entry name" value="DUF4124"/>
</dbReference>
<accession>A0A975DA36</accession>
<dbReference type="KEGG" id="psym:J1N51_11730"/>